<dbReference type="RefSeq" id="WP_055264948.1">
    <property type="nucleotide sequence ID" value="NZ_CZAL01000001.1"/>
</dbReference>
<gene>
    <name evidence="1" type="ORF">ERS852498_00201</name>
</gene>
<dbReference type="Proteomes" id="UP000095709">
    <property type="component" value="Unassembled WGS sequence"/>
</dbReference>
<name>A0A174H2P4_9FIRM</name>
<dbReference type="EMBL" id="CZAL01000001">
    <property type="protein sequence ID" value="CUO67498.1"/>
    <property type="molecule type" value="Genomic_DNA"/>
</dbReference>
<dbReference type="AlphaFoldDB" id="A0A174H2P4"/>
<dbReference type="InterPro" id="IPR010144">
    <property type="entry name" value="CRISPR-assoc_prot_Csd1-typ"/>
</dbReference>
<proteinExistence type="predicted"/>
<sequence length="644" mass="75369">MNWGREALDLYEKNLNKVGKIEYRGEFPYTLLPTFHSTATAQITVTIDEEGNFLHGEQVPANDKFTIIPVTEKSGSRTSGKEAHPLCDNLRYLAGDYPLYVADDGSCFEIYMEQLKKWYESEFCHDKVRAIYYYLQKKSLMHDLIEQKVLKQNEDGTLAEKETIQGIDQSKAFVRFIVRSLSNPLTETVDECWKDKTLWEKYQQYQRSMEGEKGLCYLSGKRESISYLQPKKIRNEGDGAKLISSNDKDNFTYRGRFATKEEAFAIGNETSQKVHNALKWIIRRQGGTYDTMVFVTWETAEDSAGELEVRWDSDTEHIISEFDEWDTGLEDPEFDTNAIGAELFQKAMSGYSTLQNEEKCPTTMKYMVLLGVDAATPGRLAVVEAKKIEETRYLENIRKWHKDCWWRHEKWRDGKRIVYYGMVGVKEIADLLFGIENNGSITIVDGNSKKLYAEVAKRILPCIWDGQRIPADYVERAINKASNPLAYKEQRNWEQILQLACSMVKKRRKELYKEEWKMAVDKNCTERDYLYGRLLAVADRIEYRTFDMDKDRSRITNAKRYMNNFSQRPFETWKVIEENIQPYLNKLPVPERRFYENLLDEIEDAFESVNDYQENKRLSGLYLLGFHSQSCALRTYKTEKTEEK</sequence>
<dbReference type="NCBIfam" id="TIGR01863">
    <property type="entry name" value="cas_Csd1"/>
    <property type="match status" value="1"/>
</dbReference>
<reference evidence="1 2" key="1">
    <citation type="submission" date="2015-09" db="EMBL/GenBank/DDBJ databases">
        <authorList>
            <consortium name="Pathogen Informatics"/>
        </authorList>
    </citation>
    <scope>NUCLEOTIDE SEQUENCE [LARGE SCALE GENOMIC DNA]</scope>
    <source>
        <strain evidence="1 2">2789STDY5834885</strain>
    </source>
</reference>
<dbReference type="Pfam" id="PF09709">
    <property type="entry name" value="Cas_Csd1"/>
    <property type="match status" value="1"/>
</dbReference>
<evidence type="ECO:0000313" key="2">
    <source>
        <dbReference type="Proteomes" id="UP000095709"/>
    </source>
</evidence>
<protein>
    <submittedName>
        <fullName evidence="1">CRISPR-associated protein Cas8c/Csd1, subtype I-C/DVULG</fullName>
    </submittedName>
</protein>
<organism evidence="1 2">
    <name type="scientific">Fusicatenibacter saccharivorans</name>
    <dbReference type="NCBI Taxonomy" id="1150298"/>
    <lineage>
        <taxon>Bacteria</taxon>
        <taxon>Bacillati</taxon>
        <taxon>Bacillota</taxon>
        <taxon>Clostridia</taxon>
        <taxon>Lachnospirales</taxon>
        <taxon>Lachnospiraceae</taxon>
        <taxon>Fusicatenibacter</taxon>
    </lineage>
</organism>
<evidence type="ECO:0000313" key="1">
    <source>
        <dbReference type="EMBL" id="CUO67498.1"/>
    </source>
</evidence>
<accession>A0A174H2P4</accession>